<dbReference type="AlphaFoldDB" id="A0A1I5DZ44"/>
<dbReference type="PANTHER" id="PTHR30157">
    <property type="entry name" value="FERRIC REDUCTASE, NADPH-DEPENDENT"/>
    <property type="match status" value="1"/>
</dbReference>
<dbReference type="RefSeq" id="WP_075012510.1">
    <property type="nucleotide sequence ID" value="NZ_FOWE01000002.1"/>
</dbReference>
<proteinExistence type="predicted"/>
<dbReference type="CDD" id="cd06193">
    <property type="entry name" value="siderophore_interacting"/>
    <property type="match status" value="1"/>
</dbReference>
<dbReference type="PANTHER" id="PTHR30157:SF0">
    <property type="entry name" value="NADPH-DEPENDENT FERRIC-CHELATE REDUCTASE"/>
    <property type="match status" value="1"/>
</dbReference>
<name>A0A1I5DZ44_9ACTN</name>
<organism evidence="2 3">
    <name type="scientific">Geodermatophilus obscurus</name>
    <dbReference type="NCBI Taxonomy" id="1861"/>
    <lineage>
        <taxon>Bacteria</taxon>
        <taxon>Bacillati</taxon>
        <taxon>Actinomycetota</taxon>
        <taxon>Actinomycetes</taxon>
        <taxon>Geodermatophilales</taxon>
        <taxon>Geodermatophilaceae</taxon>
        <taxon>Geodermatophilus</taxon>
    </lineage>
</organism>
<dbReference type="SUPFAM" id="SSF63380">
    <property type="entry name" value="Riboflavin synthase domain-like"/>
    <property type="match status" value="1"/>
</dbReference>
<protein>
    <submittedName>
        <fullName evidence="2">NADPH-dependent ferric siderophore reductase, contains FAD-binding and SIP domains</fullName>
    </submittedName>
</protein>
<keyword evidence="3" id="KW-1185">Reference proteome</keyword>
<dbReference type="OrthoDB" id="3291337at2"/>
<dbReference type="InterPro" id="IPR013113">
    <property type="entry name" value="SIP_FAD-bd"/>
</dbReference>
<reference evidence="3" key="1">
    <citation type="submission" date="2016-10" db="EMBL/GenBank/DDBJ databases">
        <authorList>
            <person name="Varghese N."/>
            <person name="Submissions S."/>
        </authorList>
    </citation>
    <scope>NUCLEOTIDE SEQUENCE [LARGE SCALE GENOMIC DNA]</scope>
    <source>
        <strain evidence="3">DSM 43161</strain>
    </source>
</reference>
<dbReference type="InterPro" id="IPR017938">
    <property type="entry name" value="Riboflavin_synthase-like_b-brl"/>
</dbReference>
<dbReference type="InterPro" id="IPR039374">
    <property type="entry name" value="SIP_fam"/>
</dbReference>
<dbReference type="InterPro" id="IPR007037">
    <property type="entry name" value="SIP_rossman_dom"/>
</dbReference>
<evidence type="ECO:0000259" key="1">
    <source>
        <dbReference type="PROSITE" id="PS51384"/>
    </source>
</evidence>
<feature type="domain" description="FAD-binding FR-type" evidence="1">
    <location>
        <begin position="10"/>
        <end position="134"/>
    </location>
</feature>
<evidence type="ECO:0000313" key="2">
    <source>
        <dbReference type="EMBL" id="SFO04340.1"/>
    </source>
</evidence>
<dbReference type="Gene3D" id="2.40.30.10">
    <property type="entry name" value="Translation factors"/>
    <property type="match status" value="1"/>
</dbReference>
<dbReference type="FunFam" id="2.40.30.10:FF:000131">
    <property type="entry name" value="NADPH-dependent ferric siderophore reductase"/>
    <property type="match status" value="1"/>
</dbReference>
<dbReference type="GO" id="GO:0016491">
    <property type="term" value="F:oxidoreductase activity"/>
    <property type="evidence" value="ECO:0007669"/>
    <property type="project" value="InterPro"/>
</dbReference>
<dbReference type="EMBL" id="FOWE01000002">
    <property type="protein sequence ID" value="SFO04340.1"/>
    <property type="molecule type" value="Genomic_DNA"/>
</dbReference>
<dbReference type="Gene3D" id="3.40.50.80">
    <property type="entry name" value="Nucleotide-binding domain of ferredoxin-NADP reductase (FNR) module"/>
    <property type="match status" value="1"/>
</dbReference>
<dbReference type="Proteomes" id="UP000183642">
    <property type="component" value="Unassembled WGS sequence"/>
</dbReference>
<dbReference type="PROSITE" id="PS51384">
    <property type="entry name" value="FAD_FR"/>
    <property type="match status" value="1"/>
</dbReference>
<dbReference type="Pfam" id="PF04954">
    <property type="entry name" value="SIP"/>
    <property type="match status" value="1"/>
</dbReference>
<evidence type="ECO:0000313" key="3">
    <source>
        <dbReference type="Proteomes" id="UP000183642"/>
    </source>
</evidence>
<gene>
    <name evidence="2" type="ORF">SAMN05660359_01161</name>
</gene>
<accession>A0A1I5DZ44</accession>
<dbReference type="Pfam" id="PF08021">
    <property type="entry name" value="FAD_binding_9"/>
    <property type="match status" value="1"/>
</dbReference>
<dbReference type="InterPro" id="IPR039261">
    <property type="entry name" value="FNR_nucleotide-bd"/>
</dbReference>
<sequence>MADPAPRRRRTPRTGTVVRTTRLTPHVVRVVLGGDGLAGFAPEHTDSYVKLQFPPPGAPYAAPFDLDDVQARLPREQWPSTRTYTVRRWDAAAAELTIDFVVHGDEGVAGPWAVAAGPGDTLQLLGPGGAYTPAADAGWHLLAGDETALPAIAVALEALPAGARAEVFVEVAGPEEEQPLAGGPGVRVTWVRRGRAPGVALVAAVAGADLPDGDVHVFVHGEAGAVRELRRFVRAGFDVPRERLSVSGYWRLGSTEDRWQAEKREWNAAVEAEDQGLPVA</sequence>
<dbReference type="InterPro" id="IPR017927">
    <property type="entry name" value="FAD-bd_FR_type"/>
</dbReference>